<name>A0A310SGA2_9HYME</name>
<evidence type="ECO:0000313" key="3">
    <source>
        <dbReference type="Proteomes" id="UP000250275"/>
    </source>
</evidence>
<reference evidence="2 3" key="1">
    <citation type="submission" date="2015-07" db="EMBL/GenBank/DDBJ databases">
        <title>The genome of Eufriesea mexicana.</title>
        <authorList>
            <person name="Pan H."/>
            <person name="Kapheim K."/>
        </authorList>
    </citation>
    <scope>NUCLEOTIDE SEQUENCE [LARGE SCALE GENOMIC DNA]</scope>
    <source>
        <strain evidence="2">0111107269</strain>
        <tissue evidence="2">Whole body</tissue>
    </source>
</reference>
<protein>
    <submittedName>
        <fullName evidence="2">Uncharacterized protein</fullName>
    </submittedName>
</protein>
<feature type="region of interest" description="Disordered" evidence="1">
    <location>
        <begin position="59"/>
        <end position="94"/>
    </location>
</feature>
<sequence>MPSGMPKFAHPEDSDRPREMEPTSGKTPVRPLRPVVILDRPLRPHQIWGHIKRAPRYCSGPHRLEIGRDTSGSGPGASGTSPVGPQRPSRRSKVGSSLWLVGFGLLGWGGGEVEVNDDHCPDLRASR</sequence>
<dbReference type="EMBL" id="KQ773161">
    <property type="protein sequence ID" value="OAD52422.1"/>
    <property type="molecule type" value="Genomic_DNA"/>
</dbReference>
<dbReference type="AlphaFoldDB" id="A0A310SGA2"/>
<evidence type="ECO:0000313" key="2">
    <source>
        <dbReference type="EMBL" id="OAD52422.1"/>
    </source>
</evidence>
<proteinExistence type="predicted"/>
<accession>A0A310SGA2</accession>
<keyword evidence="3" id="KW-1185">Reference proteome</keyword>
<dbReference type="Proteomes" id="UP000250275">
    <property type="component" value="Unassembled WGS sequence"/>
</dbReference>
<feature type="region of interest" description="Disordered" evidence="1">
    <location>
        <begin position="1"/>
        <end position="35"/>
    </location>
</feature>
<gene>
    <name evidence="2" type="ORF">WN48_01694</name>
</gene>
<feature type="compositionally biased region" description="Basic and acidic residues" evidence="1">
    <location>
        <begin position="9"/>
        <end position="21"/>
    </location>
</feature>
<evidence type="ECO:0000256" key="1">
    <source>
        <dbReference type="SAM" id="MobiDB-lite"/>
    </source>
</evidence>
<organism evidence="2 3">
    <name type="scientific">Eufriesea mexicana</name>
    <dbReference type="NCBI Taxonomy" id="516756"/>
    <lineage>
        <taxon>Eukaryota</taxon>
        <taxon>Metazoa</taxon>
        <taxon>Ecdysozoa</taxon>
        <taxon>Arthropoda</taxon>
        <taxon>Hexapoda</taxon>
        <taxon>Insecta</taxon>
        <taxon>Pterygota</taxon>
        <taxon>Neoptera</taxon>
        <taxon>Endopterygota</taxon>
        <taxon>Hymenoptera</taxon>
        <taxon>Apocrita</taxon>
        <taxon>Aculeata</taxon>
        <taxon>Apoidea</taxon>
        <taxon>Anthophila</taxon>
        <taxon>Apidae</taxon>
        <taxon>Eufriesea</taxon>
    </lineage>
</organism>